<evidence type="ECO:0000313" key="6">
    <source>
        <dbReference type="Proteomes" id="UP000192468"/>
    </source>
</evidence>
<evidence type="ECO:0000313" key="5">
    <source>
        <dbReference type="EMBL" id="SMC20750.1"/>
    </source>
</evidence>
<dbReference type="STRING" id="1121291.SAMN02745134_01079"/>
<dbReference type="GO" id="GO:0006508">
    <property type="term" value="P:proteolysis"/>
    <property type="evidence" value="ECO:0007669"/>
    <property type="project" value="InterPro"/>
</dbReference>
<dbReference type="InterPro" id="IPR007863">
    <property type="entry name" value="Peptidase_M16_C"/>
</dbReference>
<name>A0A1W1XAA2_9CLOT</name>
<dbReference type="InterPro" id="IPR001431">
    <property type="entry name" value="Pept_M16_Zn_BS"/>
</dbReference>
<gene>
    <name evidence="5" type="ORF">SAMN02745134_01079</name>
</gene>
<evidence type="ECO:0000256" key="1">
    <source>
        <dbReference type="ARBA" id="ARBA00007261"/>
    </source>
</evidence>
<organism evidence="5 6">
    <name type="scientific">Clostridium acidisoli DSM 12555</name>
    <dbReference type="NCBI Taxonomy" id="1121291"/>
    <lineage>
        <taxon>Bacteria</taxon>
        <taxon>Bacillati</taxon>
        <taxon>Bacillota</taxon>
        <taxon>Clostridia</taxon>
        <taxon>Eubacteriales</taxon>
        <taxon>Clostridiaceae</taxon>
        <taxon>Clostridium</taxon>
    </lineage>
</organism>
<protein>
    <submittedName>
        <fullName evidence="5">Predicted Zn-dependent peptidase</fullName>
    </submittedName>
</protein>
<dbReference type="GO" id="GO:0004222">
    <property type="term" value="F:metalloendopeptidase activity"/>
    <property type="evidence" value="ECO:0007669"/>
    <property type="project" value="InterPro"/>
</dbReference>
<dbReference type="EMBL" id="FWXH01000003">
    <property type="protein sequence ID" value="SMC20750.1"/>
    <property type="molecule type" value="Genomic_DNA"/>
</dbReference>
<dbReference type="RefSeq" id="WP_084114478.1">
    <property type="nucleotide sequence ID" value="NZ_FWXH01000003.1"/>
</dbReference>
<dbReference type="Gene3D" id="3.30.830.10">
    <property type="entry name" value="Metalloenzyme, LuxS/M16 peptidase-like"/>
    <property type="match status" value="2"/>
</dbReference>
<dbReference type="Pfam" id="PF05193">
    <property type="entry name" value="Peptidase_M16_C"/>
    <property type="match status" value="1"/>
</dbReference>
<feature type="domain" description="Peptidase M16 C-terminal" evidence="4">
    <location>
        <begin position="171"/>
        <end position="331"/>
    </location>
</feature>
<dbReference type="InterPro" id="IPR011249">
    <property type="entry name" value="Metalloenz_LuxS/M16"/>
</dbReference>
<dbReference type="AlphaFoldDB" id="A0A1W1XAA2"/>
<keyword evidence="6" id="KW-1185">Reference proteome</keyword>
<dbReference type="PANTHER" id="PTHR11851:SF49">
    <property type="entry name" value="MITOCHONDRIAL-PROCESSING PEPTIDASE SUBUNIT ALPHA"/>
    <property type="match status" value="1"/>
</dbReference>
<dbReference type="PROSITE" id="PS00143">
    <property type="entry name" value="INSULINASE"/>
    <property type="match status" value="1"/>
</dbReference>
<comment type="similarity">
    <text evidence="1 2">Belongs to the peptidase M16 family.</text>
</comment>
<dbReference type="InterPro" id="IPR050361">
    <property type="entry name" value="MPP/UQCRC_Complex"/>
</dbReference>
<dbReference type="SUPFAM" id="SSF63411">
    <property type="entry name" value="LuxS/MPP-like metallohydrolase"/>
    <property type="match status" value="2"/>
</dbReference>
<dbReference type="OrthoDB" id="9811314at2"/>
<dbReference type="Proteomes" id="UP000192468">
    <property type="component" value="Unassembled WGS sequence"/>
</dbReference>
<feature type="domain" description="Peptidase M16 N-terminal" evidence="3">
    <location>
        <begin position="25"/>
        <end position="164"/>
    </location>
</feature>
<accession>A0A1W1XAA2</accession>
<evidence type="ECO:0000259" key="4">
    <source>
        <dbReference type="Pfam" id="PF05193"/>
    </source>
</evidence>
<dbReference type="GO" id="GO:0046872">
    <property type="term" value="F:metal ion binding"/>
    <property type="evidence" value="ECO:0007669"/>
    <property type="project" value="InterPro"/>
</dbReference>
<dbReference type="PANTHER" id="PTHR11851">
    <property type="entry name" value="METALLOPROTEASE"/>
    <property type="match status" value="1"/>
</dbReference>
<sequence length="419" mass="48446">MNKVFFDSKEYIMPNGIKLLLVKKQTDLFSINAGVKIGSVYEAEGEKGISHFVEHMLFKGTENRDNEKLNDELENIGGEYNAYTDYNCTVVSISGLQEELKNAIELISDMLINSNFPKDEIEREREVILAEVRTSLDDIEDYSYKVAHEIAYKNSPLKYDTIGTEDNILKLKRKNLVDFYKRYYVPNNCCISIVSSLDYEEVYNIVSEYFKGWTPLEVKHNDIIIEDNINIKKISFKENIEQSSIVYIYTFHNLDKKHELALKILNHRLGASGNSILFRELREKKGLAYDVYSELDTTSFVKSMYIYTSVSKKNINKAIKCINLCIENINNGKYLFKKDSTAIMKKVLKTSVISTIEDTTSLCNYMLHQSIDGNDVYEFIDDMERLKNIKEDDIYETAKSVFNKPTIHILMPKESDGIE</sequence>
<evidence type="ECO:0000259" key="3">
    <source>
        <dbReference type="Pfam" id="PF00675"/>
    </source>
</evidence>
<evidence type="ECO:0000256" key="2">
    <source>
        <dbReference type="RuleBase" id="RU004447"/>
    </source>
</evidence>
<proteinExistence type="inferred from homology"/>
<reference evidence="5 6" key="1">
    <citation type="submission" date="2017-04" db="EMBL/GenBank/DDBJ databases">
        <authorList>
            <person name="Afonso C.L."/>
            <person name="Miller P.J."/>
            <person name="Scott M.A."/>
            <person name="Spackman E."/>
            <person name="Goraichik I."/>
            <person name="Dimitrov K.M."/>
            <person name="Suarez D.L."/>
            <person name="Swayne D.E."/>
        </authorList>
    </citation>
    <scope>NUCLEOTIDE SEQUENCE [LARGE SCALE GENOMIC DNA]</scope>
    <source>
        <strain evidence="5 6">DSM 12555</strain>
    </source>
</reference>
<dbReference type="Pfam" id="PF00675">
    <property type="entry name" value="Peptidase_M16"/>
    <property type="match status" value="1"/>
</dbReference>
<dbReference type="InterPro" id="IPR011765">
    <property type="entry name" value="Pept_M16_N"/>
</dbReference>